<evidence type="ECO:0000256" key="7">
    <source>
        <dbReference type="SAM" id="Phobius"/>
    </source>
</evidence>
<evidence type="ECO:0000256" key="4">
    <source>
        <dbReference type="ARBA" id="ARBA00022989"/>
    </source>
</evidence>
<feature type="transmembrane region" description="Helical" evidence="7">
    <location>
        <begin position="246"/>
        <end position="267"/>
    </location>
</feature>
<dbReference type="AlphaFoldDB" id="A0A7Y4LI17"/>
<feature type="transmembrane region" description="Helical" evidence="7">
    <location>
        <begin position="15"/>
        <end position="36"/>
    </location>
</feature>
<comment type="subcellular location">
    <subcellularLocation>
        <location evidence="6">Cell membrane</location>
        <topology evidence="6">Multi-pass membrane protein</topology>
    </subcellularLocation>
    <subcellularLocation>
        <location evidence="1">Membrane</location>
        <topology evidence="1">Multi-pass membrane protein</topology>
    </subcellularLocation>
</comment>
<dbReference type="Pfam" id="PF00950">
    <property type="entry name" value="ABC-3"/>
    <property type="match status" value="1"/>
</dbReference>
<keyword evidence="4 7" id="KW-1133">Transmembrane helix</keyword>
<keyword evidence="9" id="KW-1185">Reference proteome</keyword>
<accession>A0A7Y4LI17</accession>
<reference evidence="8 9" key="2">
    <citation type="journal article" date="2020" name="Antonie Van Leeuwenhoek">
        <title>Phylogenomic characterisation of a novel corynebacterial species pathogenic to animals.</title>
        <authorList>
            <person name="Moller J."/>
            <person name="Musella L."/>
            <person name="Melnikov V."/>
            <person name="Geissdorfer W."/>
            <person name="Burkovski A."/>
            <person name="Sangal V."/>
        </authorList>
    </citation>
    <scope>NUCLEOTIDE SEQUENCE [LARGE SCALE GENOMIC DNA]</scope>
    <source>
        <strain evidence="8 9">PO100/5</strain>
    </source>
</reference>
<evidence type="ECO:0000256" key="5">
    <source>
        <dbReference type="ARBA" id="ARBA00023136"/>
    </source>
</evidence>
<reference evidence="8 9" key="3">
    <citation type="journal article" date="2020" name="Int. J. Syst. Evol. Microbiol.">
        <title>Corynebacterium silvaticum sp. nov., a unique group of NTTB corynebacteria in wild boar and roe deer.</title>
        <authorList>
            <person name="Dangel A."/>
            <person name="Berger A."/>
            <person name="Rau J."/>
            <person name="Eisenberg T."/>
            <person name="Kampfer P."/>
            <person name="Margos G."/>
            <person name="Contzen M."/>
            <person name="Busse H.J."/>
            <person name="Konrad R."/>
            <person name="Peters M."/>
            <person name="Sting R."/>
            <person name="Sing A."/>
        </authorList>
    </citation>
    <scope>NUCLEOTIDE SEQUENCE [LARGE SCALE GENOMIC DNA]</scope>
    <source>
        <strain evidence="8 9">PO100/5</strain>
    </source>
</reference>
<dbReference type="GO" id="GO:0043190">
    <property type="term" value="C:ATP-binding cassette (ABC) transporter complex"/>
    <property type="evidence" value="ECO:0007669"/>
    <property type="project" value="InterPro"/>
</dbReference>
<organism evidence="8 9">
    <name type="scientific">Corynebacterium silvaticum</name>
    <dbReference type="NCBI Taxonomy" id="2320431"/>
    <lineage>
        <taxon>Bacteria</taxon>
        <taxon>Bacillati</taxon>
        <taxon>Actinomycetota</taxon>
        <taxon>Actinomycetes</taxon>
        <taxon>Mycobacteriales</taxon>
        <taxon>Corynebacteriaceae</taxon>
        <taxon>Corynebacterium</taxon>
    </lineage>
</organism>
<dbReference type="RefSeq" id="WP_087453443.1">
    <property type="nucleotide sequence ID" value="NZ_CP021417.2"/>
</dbReference>
<dbReference type="Gene3D" id="1.10.3470.10">
    <property type="entry name" value="ABC transporter involved in vitamin B12 uptake, BtuC"/>
    <property type="match status" value="1"/>
</dbReference>
<keyword evidence="6" id="KW-0813">Transport</keyword>
<sequence length="280" mass="29072">MVNELSQLLNIPPYLLRPIILLTVLGIVSGLVGVIVNLRKLEFNAEAVVHAVFPGIVAGAVFGGRESIIPYASVVAVVVAVVLTFASRRSEAGTAIVLTSFFSAGVVLSLKKGDLSGQLEALMFGRLLESTDKRLGEALVVCAVAVLIMAITWRNQIFVAFDRPGAKASGVNVVLYDAAINVAIAAVVVSASTAIGTLLVIGYLVIPGAAARLVSTRIRHMVPIAMAVGLIGGYIGLWITGVSARISPQAAVALSVVAMYFLALGLARLGRRAGKSEAPC</sequence>
<dbReference type="KEGG" id="csil:CBE74_02700"/>
<evidence type="ECO:0000313" key="9">
    <source>
        <dbReference type="Proteomes" id="UP000195652"/>
    </source>
</evidence>
<comment type="similarity">
    <text evidence="2 6">Belongs to the ABC-3 integral membrane protein family.</text>
</comment>
<dbReference type="GeneID" id="75007190"/>
<evidence type="ECO:0000313" key="8">
    <source>
        <dbReference type="EMBL" id="ARU45589.1"/>
    </source>
</evidence>
<feature type="transmembrane region" description="Helical" evidence="7">
    <location>
        <begin position="68"/>
        <end position="86"/>
    </location>
</feature>
<evidence type="ECO:0000256" key="3">
    <source>
        <dbReference type="ARBA" id="ARBA00022692"/>
    </source>
</evidence>
<feature type="transmembrane region" description="Helical" evidence="7">
    <location>
        <begin position="218"/>
        <end position="240"/>
    </location>
</feature>
<dbReference type="EMBL" id="CP021417">
    <property type="protein sequence ID" value="ARU45589.1"/>
    <property type="molecule type" value="Genomic_DNA"/>
</dbReference>
<evidence type="ECO:0000256" key="1">
    <source>
        <dbReference type="ARBA" id="ARBA00004141"/>
    </source>
</evidence>
<dbReference type="InterPro" id="IPR001626">
    <property type="entry name" value="ABC_TroCD"/>
</dbReference>
<reference evidence="8 9" key="1">
    <citation type="journal article" date="2014" name="BMC Vet. Res.">
        <title>First report of Corynebacterium pseudotuberculosis from caseous lymphadenitis lesions in Black Alentejano pig (Sus scrofa domesticus).</title>
        <authorList>
            <person name="Oliveira M."/>
            <person name="Barroco C."/>
            <person name="Mottola C."/>
            <person name="Santos R."/>
            <person name="Lemsaddek A."/>
            <person name="Tavares L."/>
            <person name="Semedo-Lemsaddek T."/>
        </authorList>
    </citation>
    <scope>NUCLEOTIDE SEQUENCE [LARGE SCALE GENOMIC DNA]</scope>
    <source>
        <strain evidence="8 9">PO100/5</strain>
    </source>
</reference>
<dbReference type="Proteomes" id="UP000195652">
    <property type="component" value="Chromosome"/>
</dbReference>
<evidence type="ECO:0000256" key="6">
    <source>
        <dbReference type="RuleBase" id="RU003943"/>
    </source>
</evidence>
<keyword evidence="3 6" id="KW-0812">Transmembrane</keyword>
<dbReference type="GO" id="GO:0055085">
    <property type="term" value="P:transmembrane transport"/>
    <property type="evidence" value="ECO:0007669"/>
    <property type="project" value="InterPro"/>
</dbReference>
<dbReference type="PANTHER" id="PTHR30477:SF0">
    <property type="entry name" value="METAL TRANSPORT SYSTEM MEMBRANE PROTEIN TM_0125-RELATED"/>
    <property type="match status" value="1"/>
</dbReference>
<feature type="transmembrane region" description="Helical" evidence="7">
    <location>
        <begin position="43"/>
        <end position="62"/>
    </location>
</feature>
<name>A0A7Y4LI17_9CORY</name>
<evidence type="ECO:0000256" key="2">
    <source>
        <dbReference type="ARBA" id="ARBA00008034"/>
    </source>
</evidence>
<protein>
    <submittedName>
        <fullName evidence="8">Metal ABC transporter permease</fullName>
    </submittedName>
</protein>
<proteinExistence type="inferred from homology"/>
<gene>
    <name evidence="8" type="ORF">CBE74_02700</name>
</gene>
<dbReference type="OrthoDB" id="4425802at2"/>
<feature type="transmembrane region" description="Helical" evidence="7">
    <location>
        <begin position="173"/>
        <end position="206"/>
    </location>
</feature>
<dbReference type="InterPro" id="IPR037294">
    <property type="entry name" value="ABC_BtuC-like"/>
</dbReference>
<reference evidence="8 9" key="4">
    <citation type="journal article" date="2020" name="PLoS ONE">
        <title>Taxonomic classification of strain PO100/5 shows a broader geographic distribution and genetic markers of the recently described Corynebacterium silvaticum.</title>
        <authorList>
            <person name="Viana M.V.C."/>
            <person name="Profeta R."/>
            <person name="da Silva A.L."/>
            <person name="Hurtado R."/>
            <person name="Cerqueira J.C."/>
            <person name="Ribeiro B.F.S."/>
            <person name="Almeida M.O."/>
            <person name="Morais-Rodrigues F."/>
            <person name="Soares S.C."/>
            <person name="Oliveira M."/>
            <person name="Tavares L."/>
            <person name="Figueiredo H."/>
            <person name="Wattam A.R."/>
            <person name="Barh D."/>
            <person name="Ghosh P."/>
            <person name="Silva A."/>
            <person name="Azevedo V."/>
        </authorList>
    </citation>
    <scope>NUCLEOTIDE SEQUENCE [LARGE SCALE GENOMIC DNA]</scope>
    <source>
        <strain evidence="8 9">PO100/5</strain>
    </source>
</reference>
<keyword evidence="5 7" id="KW-0472">Membrane</keyword>
<feature type="transmembrane region" description="Helical" evidence="7">
    <location>
        <begin position="135"/>
        <end position="153"/>
    </location>
</feature>
<dbReference type="PANTHER" id="PTHR30477">
    <property type="entry name" value="ABC-TRANSPORTER METAL-BINDING PROTEIN"/>
    <property type="match status" value="1"/>
</dbReference>
<dbReference type="SUPFAM" id="SSF81345">
    <property type="entry name" value="ABC transporter involved in vitamin B12 uptake, BtuC"/>
    <property type="match status" value="1"/>
</dbReference>